<evidence type="ECO:0000313" key="2">
    <source>
        <dbReference type="EMBL" id="KZF23075.1"/>
    </source>
</evidence>
<dbReference type="Proteomes" id="UP000076632">
    <property type="component" value="Unassembled WGS sequence"/>
</dbReference>
<dbReference type="EMBL" id="KV407458">
    <property type="protein sequence ID" value="KZF23075.1"/>
    <property type="molecule type" value="Genomic_DNA"/>
</dbReference>
<dbReference type="GeneID" id="28897794"/>
<evidence type="ECO:0000256" key="1">
    <source>
        <dbReference type="SAM" id="MobiDB-lite"/>
    </source>
</evidence>
<feature type="region of interest" description="Disordered" evidence="1">
    <location>
        <begin position="1"/>
        <end position="74"/>
    </location>
</feature>
<dbReference type="AlphaFoldDB" id="A0A165H734"/>
<name>A0A165H734_XYLHT</name>
<reference evidence="2 3" key="1">
    <citation type="journal article" date="2016" name="Fungal Biol.">
        <title>The genome of Xylona heveae provides a window into fungal endophytism.</title>
        <authorList>
            <person name="Gazis R."/>
            <person name="Kuo A."/>
            <person name="Riley R."/>
            <person name="LaButti K."/>
            <person name="Lipzen A."/>
            <person name="Lin J."/>
            <person name="Amirebrahimi M."/>
            <person name="Hesse C.N."/>
            <person name="Spatafora J.W."/>
            <person name="Henrissat B."/>
            <person name="Hainaut M."/>
            <person name="Grigoriev I.V."/>
            <person name="Hibbett D.S."/>
        </authorList>
    </citation>
    <scope>NUCLEOTIDE SEQUENCE [LARGE SCALE GENOMIC DNA]</scope>
    <source>
        <strain evidence="2 3">TC161</strain>
    </source>
</reference>
<dbReference type="OrthoDB" id="10037042at2759"/>
<gene>
    <name evidence="2" type="ORF">L228DRAFT_247521</name>
</gene>
<feature type="compositionally biased region" description="Basic and acidic residues" evidence="1">
    <location>
        <begin position="8"/>
        <end position="19"/>
    </location>
</feature>
<sequence length="74" mass="8617">MRKLPSTAERHRGVGESRLSRGKKERRKKETRPNREIYLPFHPQPTSRVPPSHHLTILPSHHPTISPSYHLTIP</sequence>
<evidence type="ECO:0000313" key="3">
    <source>
        <dbReference type="Proteomes" id="UP000076632"/>
    </source>
</evidence>
<dbReference type="RefSeq" id="XP_018188630.1">
    <property type="nucleotide sequence ID" value="XM_018332657.1"/>
</dbReference>
<proteinExistence type="predicted"/>
<protein>
    <submittedName>
        <fullName evidence="2">Uncharacterized protein</fullName>
    </submittedName>
</protein>
<organism evidence="2 3">
    <name type="scientific">Xylona heveae (strain CBS 132557 / TC161)</name>
    <dbReference type="NCBI Taxonomy" id="1328760"/>
    <lineage>
        <taxon>Eukaryota</taxon>
        <taxon>Fungi</taxon>
        <taxon>Dikarya</taxon>
        <taxon>Ascomycota</taxon>
        <taxon>Pezizomycotina</taxon>
        <taxon>Xylonomycetes</taxon>
        <taxon>Xylonales</taxon>
        <taxon>Xylonaceae</taxon>
        <taxon>Xylona</taxon>
    </lineage>
</organism>
<dbReference type="InParanoid" id="A0A165H734"/>
<feature type="compositionally biased region" description="Basic residues" evidence="1">
    <location>
        <begin position="20"/>
        <end position="30"/>
    </location>
</feature>
<keyword evidence="3" id="KW-1185">Reference proteome</keyword>
<feature type="compositionally biased region" description="Polar residues" evidence="1">
    <location>
        <begin position="63"/>
        <end position="74"/>
    </location>
</feature>
<accession>A0A165H734</accession>